<gene>
    <name evidence="2" type="ORF">IDM49_01355</name>
</gene>
<keyword evidence="1" id="KW-0472">Membrane</keyword>
<dbReference type="Proteomes" id="UP000516404">
    <property type="component" value="Chromosome"/>
</dbReference>
<feature type="transmembrane region" description="Helical" evidence="1">
    <location>
        <begin position="55"/>
        <end position="74"/>
    </location>
</feature>
<dbReference type="EMBL" id="CP061539">
    <property type="protein sequence ID" value="QNV37974.1"/>
    <property type="molecule type" value="Genomic_DNA"/>
</dbReference>
<name>A0A7H2BE78_9MICC</name>
<evidence type="ECO:0000313" key="2">
    <source>
        <dbReference type="EMBL" id="QNV37974.1"/>
    </source>
</evidence>
<accession>A0A7H2BE78</accession>
<dbReference type="KEGG" id="rter:IDM49_01355"/>
<protein>
    <submittedName>
        <fullName evidence="2">Uncharacterized protein</fullName>
    </submittedName>
</protein>
<dbReference type="RefSeq" id="WP_190724760.1">
    <property type="nucleotide sequence ID" value="NZ_CP061539.1"/>
</dbReference>
<reference evidence="2 3" key="1">
    <citation type="submission" date="2020-09" db="EMBL/GenBank/DDBJ databases">
        <title>Investigation of environmental microbes.</title>
        <authorList>
            <person name="Ou Y."/>
            <person name="Kang Q."/>
        </authorList>
    </citation>
    <scope>NUCLEOTIDE SEQUENCE [LARGE SCALE GENOMIC DNA]</scope>
    <source>
        <strain evidence="2 3">KJZ-14</strain>
    </source>
</reference>
<keyword evidence="1" id="KW-1133">Transmembrane helix</keyword>
<organism evidence="2 3">
    <name type="scientific">Rothia terrae</name>
    <dbReference type="NCBI Taxonomy" id="396015"/>
    <lineage>
        <taxon>Bacteria</taxon>
        <taxon>Bacillati</taxon>
        <taxon>Actinomycetota</taxon>
        <taxon>Actinomycetes</taxon>
        <taxon>Micrococcales</taxon>
        <taxon>Micrococcaceae</taxon>
        <taxon>Rothia</taxon>
    </lineage>
</organism>
<dbReference type="AlphaFoldDB" id="A0A7H2BE78"/>
<evidence type="ECO:0000256" key="1">
    <source>
        <dbReference type="SAM" id="Phobius"/>
    </source>
</evidence>
<dbReference type="GeneID" id="96622869"/>
<feature type="transmembrane region" description="Helical" evidence="1">
    <location>
        <begin position="95"/>
        <end position="116"/>
    </location>
</feature>
<feature type="transmembrane region" description="Helical" evidence="1">
    <location>
        <begin position="122"/>
        <end position="140"/>
    </location>
</feature>
<keyword evidence="1" id="KW-0812">Transmembrane</keyword>
<keyword evidence="3" id="KW-1185">Reference proteome</keyword>
<proteinExistence type="predicted"/>
<evidence type="ECO:0000313" key="3">
    <source>
        <dbReference type="Proteomes" id="UP000516404"/>
    </source>
</evidence>
<sequence>MMSAGPTPRVPDRAKEREPHAYIASGAQTWAEAAQEYWLFPLIMMIMMMDNASPLLSLLVLMAAFAPLFFLSKVRKPKPSTRSVIDKRTQPVRTVLCYVVLSAVTAFFLICTFQQIKVPPGTATLIGVASFAILTLNAKFNVPSVHIEDAALPRMEAR</sequence>